<feature type="compositionally biased region" description="Polar residues" evidence="1">
    <location>
        <begin position="280"/>
        <end position="304"/>
    </location>
</feature>
<proteinExistence type="predicted"/>
<dbReference type="RefSeq" id="XP_064672523.1">
    <property type="nucleotide sequence ID" value="XM_064817442.1"/>
</dbReference>
<dbReference type="Pfam" id="PF24120">
    <property type="entry name" value="SsdA_C"/>
    <property type="match status" value="1"/>
</dbReference>
<dbReference type="InterPro" id="IPR057517">
    <property type="entry name" value="SsdA-like_C"/>
</dbReference>
<feature type="compositionally biased region" description="Basic and acidic residues" evidence="1">
    <location>
        <begin position="450"/>
        <end position="461"/>
    </location>
</feature>
<accession>A0AAN6YVE5</accession>
<dbReference type="Proteomes" id="UP001302812">
    <property type="component" value="Unassembled WGS sequence"/>
</dbReference>
<gene>
    <name evidence="3" type="ORF">N656DRAFT_795661</name>
</gene>
<dbReference type="AlphaFoldDB" id="A0AAN6YVE5"/>
<keyword evidence="4" id="KW-1185">Reference proteome</keyword>
<evidence type="ECO:0000313" key="4">
    <source>
        <dbReference type="Proteomes" id="UP001302812"/>
    </source>
</evidence>
<evidence type="ECO:0000259" key="2">
    <source>
        <dbReference type="Pfam" id="PF24120"/>
    </source>
</evidence>
<comment type="caution">
    <text evidence="3">The sequence shown here is derived from an EMBL/GenBank/DDBJ whole genome shotgun (WGS) entry which is preliminary data.</text>
</comment>
<evidence type="ECO:0000256" key="1">
    <source>
        <dbReference type="SAM" id="MobiDB-lite"/>
    </source>
</evidence>
<feature type="compositionally biased region" description="Basic and acidic residues" evidence="1">
    <location>
        <begin position="354"/>
        <end position="371"/>
    </location>
</feature>
<dbReference type="GeneID" id="89941567"/>
<feature type="region of interest" description="Disordered" evidence="1">
    <location>
        <begin position="238"/>
        <end position="461"/>
    </location>
</feature>
<feature type="compositionally biased region" description="Polar residues" evidence="1">
    <location>
        <begin position="381"/>
        <end position="390"/>
    </location>
</feature>
<name>A0AAN6YVE5_9PEZI</name>
<evidence type="ECO:0000313" key="3">
    <source>
        <dbReference type="EMBL" id="KAK4114953.1"/>
    </source>
</evidence>
<sequence>MAATSGWKDTGKSNNWVLNNDKYTKLVMDVAKFLDFNLKESYRDKNGQALPEDEGRFHACHAEKKLALYWVIAALNVVLKTTDVRRMEELRDAQVHGMLKRAMIVMDHGPCANCWDFLQTIKCTTGLKIYVTTHPFVVRGKRESVTGCRKCNCDRCVRQFQAGEGLNSSRARDGDEQGGGSVGWDFDSEDGESDAQVNMEDVNALSIEDDGDDVEVRRPQKEPIQSAFQRTNAIAPSDWKVFPSAPDQPPCAKPRTRAVDPKSFQEFLEEGGDHRRLSSAFLSQQPDRSPYDPSSGTTPSSSQLPDPISTVAGKSGYFASPAPERDHRAGRFEVSIPELDRRRRAEFDSVSEISRAESYSRRNRDRAESSRRKPKSQKPSNRATVQQSLSVLYLRQRFTYNGNNNKDNRLSSPSATAPPPPPAATSSTMRKKRAKWAQNRAKKSGSHVGSKREAQMRDRSVFARAVAYQRRGQN</sequence>
<feature type="compositionally biased region" description="Basic and acidic residues" evidence="1">
    <location>
        <begin position="338"/>
        <end position="347"/>
    </location>
</feature>
<feature type="region of interest" description="Disordered" evidence="1">
    <location>
        <begin position="167"/>
        <end position="194"/>
    </location>
</feature>
<feature type="compositionally biased region" description="Basic residues" evidence="1">
    <location>
        <begin position="429"/>
        <end position="445"/>
    </location>
</feature>
<dbReference type="EMBL" id="MU853335">
    <property type="protein sequence ID" value="KAK4114953.1"/>
    <property type="molecule type" value="Genomic_DNA"/>
</dbReference>
<reference evidence="3" key="2">
    <citation type="submission" date="2023-05" db="EMBL/GenBank/DDBJ databases">
        <authorList>
            <consortium name="Lawrence Berkeley National Laboratory"/>
            <person name="Steindorff A."/>
            <person name="Hensen N."/>
            <person name="Bonometti L."/>
            <person name="Westerberg I."/>
            <person name="Brannstrom I.O."/>
            <person name="Guillou S."/>
            <person name="Cros-Aarteil S."/>
            <person name="Calhoun S."/>
            <person name="Haridas S."/>
            <person name="Kuo A."/>
            <person name="Mondo S."/>
            <person name="Pangilinan J."/>
            <person name="Riley R."/>
            <person name="Labutti K."/>
            <person name="Andreopoulos B."/>
            <person name="Lipzen A."/>
            <person name="Chen C."/>
            <person name="Yanf M."/>
            <person name="Daum C."/>
            <person name="Ng V."/>
            <person name="Clum A."/>
            <person name="Ohm R."/>
            <person name="Martin F."/>
            <person name="Silar P."/>
            <person name="Natvig D."/>
            <person name="Lalanne C."/>
            <person name="Gautier V."/>
            <person name="Ament-Velasquez S.L."/>
            <person name="Kruys A."/>
            <person name="Hutchinson M.I."/>
            <person name="Powell A.J."/>
            <person name="Barry K."/>
            <person name="Miller A.N."/>
            <person name="Grigoriev I.V."/>
            <person name="Debuchy R."/>
            <person name="Gladieux P."/>
            <person name="Thoren M.H."/>
            <person name="Johannesson H."/>
        </authorList>
    </citation>
    <scope>NUCLEOTIDE SEQUENCE</scope>
    <source>
        <strain evidence="3">CBS 508.74</strain>
    </source>
</reference>
<protein>
    <recommendedName>
        <fullName evidence="2">Single-strand DNA deaminase toxin A-like C-terminal domain-containing protein</fullName>
    </recommendedName>
</protein>
<reference evidence="3" key="1">
    <citation type="journal article" date="2023" name="Mol. Phylogenet. Evol.">
        <title>Genome-scale phylogeny and comparative genomics of the fungal order Sordariales.</title>
        <authorList>
            <person name="Hensen N."/>
            <person name="Bonometti L."/>
            <person name="Westerberg I."/>
            <person name="Brannstrom I.O."/>
            <person name="Guillou S."/>
            <person name="Cros-Aarteil S."/>
            <person name="Calhoun S."/>
            <person name="Haridas S."/>
            <person name="Kuo A."/>
            <person name="Mondo S."/>
            <person name="Pangilinan J."/>
            <person name="Riley R."/>
            <person name="LaButti K."/>
            <person name="Andreopoulos B."/>
            <person name="Lipzen A."/>
            <person name="Chen C."/>
            <person name="Yan M."/>
            <person name="Daum C."/>
            <person name="Ng V."/>
            <person name="Clum A."/>
            <person name="Steindorff A."/>
            <person name="Ohm R.A."/>
            <person name="Martin F."/>
            <person name="Silar P."/>
            <person name="Natvig D.O."/>
            <person name="Lalanne C."/>
            <person name="Gautier V."/>
            <person name="Ament-Velasquez S.L."/>
            <person name="Kruys A."/>
            <person name="Hutchinson M.I."/>
            <person name="Powell A.J."/>
            <person name="Barry K."/>
            <person name="Miller A.N."/>
            <person name="Grigoriev I.V."/>
            <person name="Debuchy R."/>
            <person name="Gladieux P."/>
            <person name="Hiltunen Thoren M."/>
            <person name="Johannesson H."/>
        </authorList>
    </citation>
    <scope>NUCLEOTIDE SEQUENCE</scope>
    <source>
        <strain evidence="3">CBS 508.74</strain>
    </source>
</reference>
<organism evidence="3 4">
    <name type="scientific">Canariomyces notabilis</name>
    <dbReference type="NCBI Taxonomy" id="2074819"/>
    <lineage>
        <taxon>Eukaryota</taxon>
        <taxon>Fungi</taxon>
        <taxon>Dikarya</taxon>
        <taxon>Ascomycota</taxon>
        <taxon>Pezizomycotina</taxon>
        <taxon>Sordariomycetes</taxon>
        <taxon>Sordariomycetidae</taxon>
        <taxon>Sordariales</taxon>
        <taxon>Chaetomiaceae</taxon>
        <taxon>Canariomyces</taxon>
    </lineage>
</organism>
<feature type="domain" description="Single-strand DNA deaminase toxin A-like C-terminal" evidence="2">
    <location>
        <begin position="2"/>
        <end position="67"/>
    </location>
</feature>